<comment type="caution">
    <text evidence="3">The sequence shown here is derived from an EMBL/GenBank/DDBJ whole genome shotgun (WGS) entry which is preliminary data.</text>
</comment>
<gene>
    <name evidence="3" type="ORF">L1967_06235</name>
</gene>
<keyword evidence="4" id="KW-1185">Reference proteome</keyword>
<dbReference type="InterPro" id="IPR000782">
    <property type="entry name" value="FAS1_domain"/>
</dbReference>
<dbReference type="GO" id="GO:0005615">
    <property type="term" value="C:extracellular space"/>
    <property type="evidence" value="ECO:0007669"/>
    <property type="project" value="TreeGrafter"/>
</dbReference>
<feature type="signal peptide" evidence="1">
    <location>
        <begin position="1"/>
        <end position="23"/>
    </location>
</feature>
<sequence length="326" mass="36380">MKFILKLAKIVLIFILCWFPVSCGTSDDAGDVIIPDNTINNFIINNSNYSVLATALNRTGLDSVLNIATQQYTIFAPNNAAFNSFLSENDYTNINDVPLEELNNYLRYHIQPGASRLSEFPDGYIRSLGVGNASNRLLSMYTLTLEDSFYINNEAEVVLAQGDILLDNGYLNPISTFLSLPSITDFLLVNQQTTDDNFASILAESNTENYLEKLKDQDVIYTILQASEEAVANYLAEHNYTTITDIPQAELQRIIDHHIIPQENARTEAIEDTLQVIANSGAVLNFYEDNGPKIELESDEIINIITPNIQAVNGVIQVVDRVIENE</sequence>
<name>A0A9X2CPB6_9FLAO</name>
<evidence type="ECO:0000313" key="4">
    <source>
        <dbReference type="Proteomes" id="UP001139521"/>
    </source>
</evidence>
<dbReference type="PROSITE" id="PS50213">
    <property type="entry name" value="FAS1"/>
    <property type="match status" value="2"/>
</dbReference>
<feature type="domain" description="FAS1" evidence="2">
    <location>
        <begin position="182"/>
        <end position="323"/>
    </location>
</feature>
<dbReference type="Proteomes" id="UP001139521">
    <property type="component" value="Unassembled WGS sequence"/>
</dbReference>
<evidence type="ECO:0000256" key="1">
    <source>
        <dbReference type="SAM" id="SignalP"/>
    </source>
</evidence>
<dbReference type="RefSeq" id="WP_249600867.1">
    <property type="nucleotide sequence ID" value="NZ_JAKHSK010000006.1"/>
</dbReference>
<protein>
    <submittedName>
        <fullName evidence="3">Fasciclin domain-containing protein</fullName>
    </submittedName>
</protein>
<dbReference type="EMBL" id="JAKHSK010000006">
    <property type="protein sequence ID" value="MCL6217893.1"/>
    <property type="molecule type" value="Genomic_DNA"/>
</dbReference>
<dbReference type="PANTHER" id="PTHR10900">
    <property type="entry name" value="PERIOSTIN-RELATED"/>
    <property type="match status" value="1"/>
</dbReference>
<evidence type="ECO:0000259" key="2">
    <source>
        <dbReference type="PROSITE" id="PS50213"/>
    </source>
</evidence>
<dbReference type="InterPro" id="IPR036378">
    <property type="entry name" value="FAS1_dom_sf"/>
</dbReference>
<evidence type="ECO:0000313" key="3">
    <source>
        <dbReference type="EMBL" id="MCL6217893.1"/>
    </source>
</evidence>
<keyword evidence="1" id="KW-0732">Signal</keyword>
<feature type="chain" id="PRO_5040981883" evidence="1">
    <location>
        <begin position="24"/>
        <end position="326"/>
    </location>
</feature>
<organism evidence="3 4">
    <name type="scientific">Zunongwangia pacifica</name>
    <dbReference type="NCBI Taxonomy" id="2911062"/>
    <lineage>
        <taxon>Bacteria</taxon>
        <taxon>Pseudomonadati</taxon>
        <taxon>Bacteroidota</taxon>
        <taxon>Flavobacteriia</taxon>
        <taxon>Flavobacteriales</taxon>
        <taxon>Flavobacteriaceae</taxon>
        <taxon>Zunongwangia</taxon>
    </lineage>
</organism>
<proteinExistence type="predicted"/>
<dbReference type="Gene3D" id="2.30.180.10">
    <property type="entry name" value="FAS1 domain"/>
    <property type="match status" value="2"/>
</dbReference>
<dbReference type="PANTHER" id="PTHR10900:SF77">
    <property type="entry name" value="FI19380P1"/>
    <property type="match status" value="1"/>
</dbReference>
<dbReference type="SUPFAM" id="SSF82153">
    <property type="entry name" value="FAS1 domain"/>
    <property type="match status" value="2"/>
</dbReference>
<dbReference type="Pfam" id="PF02469">
    <property type="entry name" value="Fasciclin"/>
    <property type="match status" value="2"/>
</dbReference>
<dbReference type="InterPro" id="IPR050904">
    <property type="entry name" value="Adhesion/Biosynth-related"/>
</dbReference>
<reference evidence="3" key="1">
    <citation type="submission" date="2022-01" db="EMBL/GenBank/DDBJ databases">
        <title>Genome sequencing of Zunongwangia sp. M21534 genome.</title>
        <authorList>
            <person name="Chen Y."/>
            <person name="Dong C."/>
            <person name="Shao Z."/>
        </authorList>
    </citation>
    <scope>NUCLEOTIDE SEQUENCE</scope>
    <source>
        <strain evidence="3">MCCC M21534</strain>
    </source>
</reference>
<dbReference type="AlphaFoldDB" id="A0A9X2CPB6"/>
<dbReference type="SMART" id="SM00554">
    <property type="entry name" value="FAS1"/>
    <property type="match status" value="2"/>
</dbReference>
<accession>A0A9X2CPB6</accession>
<feature type="domain" description="FAS1" evidence="2">
    <location>
        <begin position="36"/>
        <end position="178"/>
    </location>
</feature>